<dbReference type="RefSeq" id="WP_179479091.1">
    <property type="nucleotide sequence ID" value="NZ_JACCFW010000001.1"/>
</dbReference>
<dbReference type="Proteomes" id="UP000571817">
    <property type="component" value="Unassembled WGS sequence"/>
</dbReference>
<evidence type="ECO:0000256" key="1">
    <source>
        <dbReference type="SAM" id="MobiDB-lite"/>
    </source>
</evidence>
<sequence>MTKSFDQQGVQKMGLDAGQGVKIAELMLDAHHHEENASRAEHRRSRITGAFAHRPSPRQRR</sequence>
<comment type="caution">
    <text evidence="2">The sequence shown here is derived from an EMBL/GenBank/DDBJ whole genome shotgun (WGS) entry which is preliminary data.</text>
</comment>
<reference evidence="2 3" key="1">
    <citation type="submission" date="2020-07" db="EMBL/GenBank/DDBJ databases">
        <title>Sequencing the genomes of 1000 actinobacteria strains.</title>
        <authorList>
            <person name="Klenk H.-P."/>
        </authorList>
    </citation>
    <scope>NUCLEOTIDE SEQUENCE [LARGE SCALE GENOMIC DNA]</scope>
    <source>
        <strain evidence="2 3">DSM 29531</strain>
    </source>
</reference>
<name>A0A853D8Z1_9MICO</name>
<accession>A0A853D8Z1</accession>
<dbReference type="EMBL" id="JACCFW010000001">
    <property type="protein sequence ID" value="NYJ73692.1"/>
    <property type="molecule type" value="Genomic_DNA"/>
</dbReference>
<gene>
    <name evidence="2" type="ORF">HNR15_000655</name>
</gene>
<dbReference type="AlphaFoldDB" id="A0A853D8Z1"/>
<proteinExistence type="predicted"/>
<organism evidence="2 3">
    <name type="scientific">Allobranchiibius huperziae</name>
    <dbReference type="NCBI Taxonomy" id="1874116"/>
    <lineage>
        <taxon>Bacteria</taxon>
        <taxon>Bacillati</taxon>
        <taxon>Actinomycetota</taxon>
        <taxon>Actinomycetes</taxon>
        <taxon>Micrococcales</taxon>
        <taxon>Dermacoccaceae</taxon>
        <taxon>Allobranchiibius</taxon>
    </lineage>
</organism>
<feature type="region of interest" description="Disordered" evidence="1">
    <location>
        <begin position="32"/>
        <end position="61"/>
    </location>
</feature>
<keyword evidence="3" id="KW-1185">Reference proteome</keyword>
<protein>
    <submittedName>
        <fullName evidence="2">Uncharacterized protein</fullName>
    </submittedName>
</protein>
<evidence type="ECO:0000313" key="3">
    <source>
        <dbReference type="Proteomes" id="UP000571817"/>
    </source>
</evidence>
<evidence type="ECO:0000313" key="2">
    <source>
        <dbReference type="EMBL" id="NYJ73692.1"/>
    </source>
</evidence>